<dbReference type="AlphaFoldDB" id="A0A2H3KDJ7"/>
<sequence length="174" mass="20675">MILPFSAKINGKPSYFPEKILMGLLVKKLTPEPDFNSICPRGVIIPKGDIMYNIHFDHTINHKPKYHTIREDKNDRWKVGTKIDFFINVRQKNMYRFAPVLPVVGVQEVFMTYAFNDVIEISVDEKYITDVVGFAKNDGFDKWEDFFNFFYPKIMENPEQFYKAKIIHWTDFKY</sequence>
<evidence type="ECO:0000313" key="1">
    <source>
        <dbReference type="EMBL" id="PDS24661.1"/>
    </source>
</evidence>
<proteinExistence type="predicted"/>
<comment type="caution">
    <text evidence="1">The sequence shown here is derived from an EMBL/GenBank/DDBJ whole genome shotgun (WGS) entry which is preliminary data.</text>
</comment>
<dbReference type="RefSeq" id="WP_097554029.1">
    <property type="nucleotide sequence ID" value="NZ_PCMW01000039.1"/>
</dbReference>
<accession>A0A2H3KDJ7</accession>
<dbReference type="Proteomes" id="UP000220828">
    <property type="component" value="Unassembled WGS sequence"/>
</dbReference>
<organism evidence="1 2">
    <name type="scientific">Flavobacterium branchiophilum</name>
    <dbReference type="NCBI Taxonomy" id="55197"/>
    <lineage>
        <taxon>Bacteria</taxon>
        <taxon>Pseudomonadati</taxon>
        <taxon>Bacteroidota</taxon>
        <taxon>Flavobacteriia</taxon>
        <taxon>Flavobacteriales</taxon>
        <taxon>Flavobacteriaceae</taxon>
        <taxon>Flavobacterium</taxon>
    </lineage>
</organism>
<name>A0A2H3KDJ7_9FLAO</name>
<protein>
    <submittedName>
        <fullName evidence="1">Uncharacterized protein</fullName>
    </submittedName>
</protein>
<gene>
    <name evidence="1" type="ORF">B0A77_07280</name>
</gene>
<dbReference type="OrthoDB" id="883020at2"/>
<reference evidence="1 2" key="1">
    <citation type="submission" date="2017-09" db="EMBL/GenBank/DDBJ databases">
        <title>Whole genomes of Flavobacteriaceae.</title>
        <authorList>
            <person name="Stine C."/>
            <person name="Li C."/>
            <person name="Tadesse D."/>
        </authorList>
    </citation>
    <scope>NUCLEOTIDE SEQUENCE [LARGE SCALE GENOMIC DNA]</scope>
    <source>
        <strain evidence="1 2">ATCC 35036</strain>
    </source>
</reference>
<evidence type="ECO:0000313" key="2">
    <source>
        <dbReference type="Proteomes" id="UP000220828"/>
    </source>
</evidence>
<dbReference type="EMBL" id="PCMW01000039">
    <property type="protein sequence ID" value="PDS24661.1"/>
    <property type="molecule type" value="Genomic_DNA"/>
</dbReference>